<dbReference type="GO" id="GO:0002188">
    <property type="term" value="P:translation reinitiation"/>
    <property type="evidence" value="ECO:0007669"/>
    <property type="project" value="TreeGrafter"/>
</dbReference>
<dbReference type="FunFam" id="3.30.780.10:FF:000004">
    <property type="entry name" value="density-regulated protein-like"/>
    <property type="match status" value="1"/>
</dbReference>
<dbReference type="InterPro" id="IPR048517">
    <property type="entry name" value="DENR_N"/>
</dbReference>
<sequence>GPSEDVSYPLSVIYCGNCSLPLEYCEYNQDHDKCKAWLEKNLPDEFQRIVGTGGDAGDDGQATDEKKRQKRGGKGVGGARRAEEAAARRVQVWRAARGRRKSVTVISGLATCKVDLRAAAKMFGTRFACGASVTGDDEIVVQGDVKDDLIELIPEKWPEIDPDLIEDLGDLKRSYTRDSKWRSPLTNSRFIICTRTSAPDFELYLFIYLYLLVYEEQKLNYQVNPLSTCVNVL</sequence>
<dbReference type="EMBL" id="GDKW01002195">
    <property type="protein sequence ID" value="JAI54400.1"/>
    <property type="molecule type" value="mRNA"/>
</dbReference>
<name>A0A0N7Z8W7_9HEMI</name>
<dbReference type="CDD" id="cd11607">
    <property type="entry name" value="DENR_C"/>
    <property type="match status" value="1"/>
</dbReference>
<dbReference type="InterPro" id="IPR001950">
    <property type="entry name" value="SUI1"/>
</dbReference>
<dbReference type="Pfam" id="PF01253">
    <property type="entry name" value="SUI1"/>
    <property type="match status" value="1"/>
</dbReference>
<dbReference type="GO" id="GO:0003743">
    <property type="term" value="F:translation initiation factor activity"/>
    <property type="evidence" value="ECO:0007669"/>
    <property type="project" value="InterPro"/>
</dbReference>
<dbReference type="GO" id="GO:0003729">
    <property type="term" value="F:mRNA binding"/>
    <property type="evidence" value="ECO:0007669"/>
    <property type="project" value="TreeGrafter"/>
</dbReference>
<feature type="non-terminal residue" evidence="5">
    <location>
        <position position="233"/>
    </location>
</feature>
<dbReference type="AlphaFoldDB" id="A0A0N7Z8W7"/>
<feature type="non-terminal residue" evidence="5">
    <location>
        <position position="1"/>
    </location>
</feature>
<feature type="domain" description="SUI1" evidence="4">
    <location>
        <begin position="90"/>
        <end position="157"/>
    </location>
</feature>
<feature type="region of interest" description="Disordered" evidence="3">
    <location>
        <begin position="49"/>
        <end position="82"/>
    </location>
</feature>
<dbReference type="Gene3D" id="3.30.780.10">
    <property type="entry name" value="SUI1-like domain"/>
    <property type="match status" value="1"/>
</dbReference>
<evidence type="ECO:0000256" key="1">
    <source>
        <dbReference type="ARBA" id="ARBA00007514"/>
    </source>
</evidence>
<reference evidence="5" key="1">
    <citation type="journal article" date="2016" name="PLoS Negl. Trop. Dis.">
        <title>A Deep Insight into the Sialome of Rhodnius neglectus, a Vector of Chagas Disease.</title>
        <authorList>
            <person name="Santiago P.B."/>
            <person name="Assumpcao T.C."/>
            <person name="Araujo C.N."/>
            <person name="Bastos I.M."/>
            <person name="Neves D."/>
            <person name="Silva I.G."/>
            <person name="Charneau S."/>
            <person name="Queiroz R.M."/>
            <person name="Raiol T."/>
            <person name="Oliveira J.V."/>
            <person name="Sousa M.V."/>
            <person name="Calvo E."/>
            <person name="Ribeiro J.M."/>
            <person name="Santana J.M."/>
        </authorList>
    </citation>
    <scope>NUCLEOTIDE SEQUENCE</scope>
    <source>
        <tissue evidence="5">Salivary glands</tissue>
    </source>
</reference>
<dbReference type="PROSITE" id="PS50296">
    <property type="entry name" value="SUI1"/>
    <property type="match status" value="1"/>
</dbReference>
<evidence type="ECO:0000259" key="4">
    <source>
        <dbReference type="PROSITE" id="PS50296"/>
    </source>
</evidence>
<dbReference type="SUPFAM" id="SSF55159">
    <property type="entry name" value="eIF1-like"/>
    <property type="match status" value="1"/>
</dbReference>
<protein>
    <recommendedName>
        <fullName evidence="2">Density-regulated protein homolog</fullName>
    </recommendedName>
</protein>
<organism evidence="5">
    <name type="scientific">Rhodnius neglectus</name>
    <dbReference type="NCBI Taxonomy" id="72488"/>
    <lineage>
        <taxon>Eukaryota</taxon>
        <taxon>Metazoa</taxon>
        <taxon>Ecdysozoa</taxon>
        <taxon>Arthropoda</taxon>
        <taxon>Hexapoda</taxon>
        <taxon>Insecta</taxon>
        <taxon>Pterygota</taxon>
        <taxon>Neoptera</taxon>
        <taxon>Paraneoptera</taxon>
        <taxon>Hemiptera</taxon>
        <taxon>Heteroptera</taxon>
        <taxon>Panheteroptera</taxon>
        <taxon>Cimicomorpha</taxon>
        <taxon>Reduviidae</taxon>
        <taxon>Triatominae</taxon>
        <taxon>Rhodnius</taxon>
    </lineage>
</organism>
<dbReference type="GO" id="GO:0001731">
    <property type="term" value="P:formation of translation preinitiation complex"/>
    <property type="evidence" value="ECO:0007669"/>
    <property type="project" value="TreeGrafter"/>
</dbReference>
<proteinExistence type="evidence at transcript level"/>
<dbReference type="PANTHER" id="PTHR12789:SF0">
    <property type="entry name" value="DENSITY-REGULATED PROTEIN"/>
    <property type="match status" value="1"/>
</dbReference>
<dbReference type="InterPro" id="IPR050318">
    <property type="entry name" value="DENR/SUI1_TIF"/>
</dbReference>
<comment type="similarity">
    <text evidence="1">Belongs to the DENR family.</text>
</comment>
<evidence type="ECO:0000256" key="2">
    <source>
        <dbReference type="ARBA" id="ARBA00071856"/>
    </source>
</evidence>
<dbReference type="PANTHER" id="PTHR12789">
    <property type="entry name" value="DENSITY-REGULATED PROTEIN HOMOLOG"/>
    <property type="match status" value="1"/>
</dbReference>
<dbReference type="Pfam" id="PF21023">
    <property type="entry name" value="DENR_N"/>
    <property type="match status" value="1"/>
</dbReference>
<accession>A0A0N7Z8W7</accession>
<dbReference type="InterPro" id="IPR046447">
    <property type="entry name" value="DENR_C"/>
</dbReference>
<evidence type="ECO:0000313" key="5">
    <source>
        <dbReference type="EMBL" id="JAI54400.1"/>
    </source>
</evidence>
<dbReference type="InterPro" id="IPR036877">
    <property type="entry name" value="SUI1_dom_sf"/>
</dbReference>
<evidence type="ECO:0000256" key="3">
    <source>
        <dbReference type="SAM" id="MobiDB-lite"/>
    </source>
</evidence>